<name>A0AAV1XWF0_LUPLU</name>
<comment type="caution">
    <text evidence="1">The sequence shown here is derived from an EMBL/GenBank/DDBJ whole genome shotgun (WGS) entry which is preliminary data.</text>
</comment>
<sequence length="64" mass="7156">MAVLKSPKTVTVVSLFLAVVLMVCNCSGILASQFETIELIYSPIYILFGFQRCQGNYITLKCLY</sequence>
<keyword evidence="2" id="KW-1185">Reference proteome</keyword>
<organism evidence="1 2">
    <name type="scientific">Lupinus luteus</name>
    <name type="common">European yellow lupine</name>
    <dbReference type="NCBI Taxonomy" id="3873"/>
    <lineage>
        <taxon>Eukaryota</taxon>
        <taxon>Viridiplantae</taxon>
        <taxon>Streptophyta</taxon>
        <taxon>Embryophyta</taxon>
        <taxon>Tracheophyta</taxon>
        <taxon>Spermatophyta</taxon>
        <taxon>Magnoliopsida</taxon>
        <taxon>eudicotyledons</taxon>
        <taxon>Gunneridae</taxon>
        <taxon>Pentapetalae</taxon>
        <taxon>rosids</taxon>
        <taxon>fabids</taxon>
        <taxon>Fabales</taxon>
        <taxon>Fabaceae</taxon>
        <taxon>Papilionoideae</taxon>
        <taxon>50 kb inversion clade</taxon>
        <taxon>genistoids sensu lato</taxon>
        <taxon>core genistoids</taxon>
        <taxon>Genisteae</taxon>
        <taxon>Lupinus</taxon>
    </lineage>
</organism>
<dbReference type="Proteomes" id="UP001497480">
    <property type="component" value="Unassembled WGS sequence"/>
</dbReference>
<proteinExistence type="predicted"/>
<accession>A0AAV1XWF0</accession>
<evidence type="ECO:0000313" key="2">
    <source>
        <dbReference type="Proteomes" id="UP001497480"/>
    </source>
</evidence>
<dbReference type="EMBL" id="CAXHTB010000019">
    <property type="protein sequence ID" value="CAL0326146.1"/>
    <property type="molecule type" value="Genomic_DNA"/>
</dbReference>
<reference evidence="1 2" key="1">
    <citation type="submission" date="2024-03" db="EMBL/GenBank/DDBJ databases">
        <authorList>
            <person name="Martinez-Hernandez J."/>
        </authorList>
    </citation>
    <scope>NUCLEOTIDE SEQUENCE [LARGE SCALE GENOMIC DNA]</scope>
</reference>
<dbReference type="AlphaFoldDB" id="A0AAV1XWF0"/>
<evidence type="ECO:0008006" key="3">
    <source>
        <dbReference type="Google" id="ProtNLM"/>
    </source>
</evidence>
<evidence type="ECO:0000313" key="1">
    <source>
        <dbReference type="EMBL" id="CAL0326146.1"/>
    </source>
</evidence>
<protein>
    <recommendedName>
        <fullName evidence="3">Transmembrane protein</fullName>
    </recommendedName>
</protein>
<gene>
    <name evidence="1" type="ORF">LLUT_LOCUS27206</name>
</gene>